<keyword evidence="10 18" id="KW-0274">FAD</keyword>
<dbReference type="GO" id="GO:0016740">
    <property type="term" value="F:transferase activity"/>
    <property type="evidence" value="ECO:0007669"/>
    <property type="project" value="UniProtKB-UniRule"/>
</dbReference>
<keyword evidence="7 18" id="KW-0808">Transferase</keyword>
<dbReference type="Pfam" id="PF02424">
    <property type="entry name" value="ApbE"/>
    <property type="match status" value="1"/>
</dbReference>
<evidence type="ECO:0000256" key="8">
    <source>
        <dbReference type="ARBA" id="ARBA00022723"/>
    </source>
</evidence>
<comment type="subcellular location">
    <subcellularLocation>
        <location evidence="17 20">Cell inner membrane</location>
        <topology evidence="17 20">Lipid-anchor</topology>
        <orientation evidence="17 20">Periplasmic side</orientation>
    </subcellularLocation>
</comment>
<dbReference type="PROSITE" id="PS51257">
    <property type="entry name" value="PROKAR_LIPOPROTEIN"/>
    <property type="match status" value="1"/>
</dbReference>
<keyword evidence="4" id="KW-1003">Cell membrane</keyword>
<keyword evidence="11 18" id="KW-0460">Magnesium</keyword>
<evidence type="ECO:0000256" key="5">
    <source>
        <dbReference type="ARBA" id="ARBA00022519"/>
    </source>
</evidence>
<keyword evidence="6 18" id="KW-0285">Flavoprotein</keyword>
<organism evidence="21 22">
    <name type="scientific">Mangrovicoccus algicola</name>
    <dbReference type="NCBI Taxonomy" id="2771008"/>
    <lineage>
        <taxon>Bacteria</taxon>
        <taxon>Pseudomonadati</taxon>
        <taxon>Pseudomonadota</taxon>
        <taxon>Alphaproteobacteria</taxon>
        <taxon>Rhodobacterales</taxon>
        <taxon>Paracoccaceae</taxon>
        <taxon>Mangrovicoccus</taxon>
    </lineage>
</organism>
<feature type="binding site" evidence="19">
    <location>
        <position position="289"/>
    </location>
    <ligand>
        <name>Mg(2+)</name>
        <dbReference type="ChEBI" id="CHEBI:18420"/>
    </ligand>
</feature>
<dbReference type="GO" id="GO:0046872">
    <property type="term" value="F:metal ion binding"/>
    <property type="evidence" value="ECO:0007669"/>
    <property type="project" value="UniProtKB-UniRule"/>
</dbReference>
<comment type="catalytic activity">
    <reaction evidence="16 18 20">
        <text>L-threonyl-[protein] + FAD = FMN-L-threonyl-[protein] + AMP + H(+)</text>
        <dbReference type="Rhea" id="RHEA:36847"/>
        <dbReference type="Rhea" id="RHEA-COMP:11060"/>
        <dbReference type="Rhea" id="RHEA-COMP:11061"/>
        <dbReference type="ChEBI" id="CHEBI:15378"/>
        <dbReference type="ChEBI" id="CHEBI:30013"/>
        <dbReference type="ChEBI" id="CHEBI:57692"/>
        <dbReference type="ChEBI" id="CHEBI:74257"/>
        <dbReference type="ChEBI" id="CHEBI:456215"/>
        <dbReference type="EC" id="2.7.1.180"/>
    </reaction>
</comment>
<evidence type="ECO:0000256" key="12">
    <source>
        <dbReference type="ARBA" id="ARBA00023136"/>
    </source>
</evidence>
<dbReference type="PANTHER" id="PTHR30040:SF2">
    <property type="entry name" value="FAD:PROTEIN FMN TRANSFERASE"/>
    <property type="match status" value="1"/>
</dbReference>
<keyword evidence="22" id="KW-1185">Reference proteome</keyword>
<evidence type="ECO:0000256" key="19">
    <source>
        <dbReference type="PIRSR" id="PIRSR006268-2"/>
    </source>
</evidence>
<feature type="binding site" evidence="19">
    <location>
        <position position="175"/>
    </location>
    <ligand>
        <name>Mg(2+)</name>
        <dbReference type="ChEBI" id="CHEBI:18420"/>
    </ligand>
</feature>
<dbReference type="AlphaFoldDB" id="A0A8J6Z8M7"/>
<evidence type="ECO:0000256" key="3">
    <source>
        <dbReference type="ARBA" id="ARBA00016337"/>
    </source>
</evidence>
<evidence type="ECO:0000256" key="20">
    <source>
        <dbReference type="RuleBase" id="RU363002"/>
    </source>
</evidence>
<dbReference type="EMBL" id="JACVXA010000013">
    <property type="protein sequence ID" value="MBE3637871.1"/>
    <property type="molecule type" value="Genomic_DNA"/>
</dbReference>
<dbReference type="Proteomes" id="UP000609121">
    <property type="component" value="Unassembled WGS sequence"/>
</dbReference>
<dbReference type="InterPro" id="IPR003374">
    <property type="entry name" value="ApbE-like_sf"/>
</dbReference>
<comment type="cofactor">
    <cofactor evidence="19">
        <name>Mg(2+)</name>
        <dbReference type="ChEBI" id="CHEBI:18420"/>
    </cofactor>
    <cofactor evidence="19">
        <name>Mn(2+)</name>
        <dbReference type="ChEBI" id="CHEBI:29035"/>
    </cofactor>
    <text evidence="19">Magnesium. Can also use manganese.</text>
</comment>
<dbReference type="GO" id="GO:0005886">
    <property type="term" value="C:plasma membrane"/>
    <property type="evidence" value="ECO:0007669"/>
    <property type="project" value="UniProtKB-SubCell"/>
</dbReference>
<comment type="similarity">
    <text evidence="1 18 20">Belongs to the ApbE family.</text>
</comment>
<feature type="chain" id="PRO_5035342563" description="FAD:protein FMN transferase" evidence="20">
    <location>
        <begin position="25"/>
        <end position="342"/>
    </location>
</feature>
<evidence type="ECO:0000256" key="2">
    <source>
        <dbReference type="ARBA" id="ARBA00011955"/>
    </source>
</evidence>
<dbReference type="PIRSF" id="PIRSF006268">
    <property type="entry name" value="ApbE"/>
    <property type="match status" value="1"/>
</dbReference>
<keyword evidence="8 18" id="KW-0479">Metal-binding</keyword>
<name>A0A8J6Z8M7_9RHOB</name>
<evidence type="ECO:0000256" key="13">
    <source>
        <dbReference type="ARBA" id="ARBA00023139"/>
    </source>
</evidence>
<sequence>MPMRVTLLLSSLLALSACWPESRAEPLRIEGSTMGTTYHVTVVDPPEGMDEDRLREIADASLAGLLSHVNNWDPGSEVSAFSASASTEPVTVSPVLRAVVAESARINALSGGMFDVTLAPLIDLWGFGPRRPEDPVPGEAEIAAAMEDVGQADKLVLEGDRLRKTRPGVSVNLGAIAKGQGIDAVGDAIAAAGATRYLVEIGGDLVAAGQNPEDRPWSIGIERPDAASRTVQTVIPVSGYGMATSGDYRNYFEQDGIRYSHILDPTTGRPVTHATASVTVLAETAMAADGLATALLAMGEEAAMPLARAEDIPVMFITRRDGAFVTETSPSFDALLAQMEEK</sequence>
<evidence type="ECO:0000256" key="15">
    <source>
        <dbReference type="ARBA" id="ARBA00031306"/>
    </source>
</evidence>
<evidence type="ECO:0000256" key="18">
    <source>
        <dbReference type="PIRNR" id="PIRNR006268"/>
    </source>
</evidence>
<dbReference type="InterPro" id="IPR024932">
    <property type="entry name" value="ApbE"/>
</dbReference>
<evidence type="ECO:0000256" key="11">
    <source>
        <dbReference type="ARBA" id="ARBA00022842"/>
    </source>
</evidence>
<keyword evidence="13" id="KW-0564">Palmitate</keyword>
<dbReference type="EC" id="2.7.1.180" evidence="2 18"/>
<keyword evidence="5 20" id="KW-0997">Cell inner membrane</keyword>
<evidence type="ECO:0000256" key="16">
    <source>
        <dbReference type="ARBA" id="ARBA00048540"/>
    </source>
</evidence>
<dbReference type="Gene3D" id="3.10.520.10">
    <property type="entry name" value="ApbE-like domains"/>
    <property type="match status" value="1"/>
</dbReference>
<proteinExistence type="inferred from homology"/>
<comment type="function">
    <text evidence="20">Flavin transferase that catalyzes the transfer of the FMN moiety of FAD and its covalent binding to the hydroxyl group of a threonine residue in a target flavoprotein.</text>
</comment>
<feature type="signal peptide" evidence="20">
    <location>
        <begin position="1"/>
        <end position="24"/>
    </location>
</feature>
<evidence type="ECO:0000256" key="4">
    <source>
        <dbReference type="ARBA" id="ARBA00022475"/>
    </source>
</evidence>
<accession>A0A8J6Z8M7</accession>
<gene>
    <name evidence="21" type="ORF">ICN82_06615</name>
</gene>
<comment type="caution">
    <text evidence="21">The sequence shown here is derived from an EMBL/GenBank/DDBJ whole genome shotgun (WGS) entry which is preliminary data.</text>
</comment>
<keyword evidence="12" id="KW-0472">Membrane</keyword>
<protein>
    <recommendedName>
        <fullName evidence="3 18">FAD:protein FMN transferase</fullName>
        <ecNumber evidence="2 18">2.7.1.180</ecNumber>
    </recommendedName>
    <alternativeName>
        <fullName evidence="15 18">Flavin transferase</fullName>
    </alternativeName>
</protein>
<evidence type="ECO:0000256" key="10">
    <source>
        <dbReference type="ARBA" id="ARBA00022827"/>
    </source>
</evidence>
<evidence type="ECO:0000256" key="17">
    <source>
        <dbReference type="ARBA" id="ARBA00060485"/>
    </source>
</evidence>
<evidence type="ECO:0000256" key="6">
    <source>
        <dbReference type="ARBA" id="ARBA00022630"/>
    </source>
</evidence>
<keyword evidence="9 20" id="KW-0732">Signal</keyword>
<feature type="binding site" evidence="19">
    <location>
        <position position="293"/>
    </location>
    <ligand>
        <name>Mg(2+)</name>
        <dbReference type="ChEBI" id="CHEBI:18420"/>
    </ligand>
</feature>
<dbReference type="SUPFAM" id="SSF143631">
    <property type="entry name" value="ApbE-like"/>
    <property type="match status" value="1"/>
</dbReference>
<keyword evidence="14 20" id="KW-0449">Lipoprotein</keyword>
<evidence type="ECO:0000313" key="22">
    <source>
        <dbReference type="Proteomes" id="UP000609121"/>
    </source>
</evidence>
<evidence type="ECO:0000256" key="7">
    <source>
        <dbReference type="ARBA" id="ARBA00022679"/>
    </source>
</evidence>
<reference evidence="21" key="1">
    <citation type="submission" date="2020-09" db="EMBL/GenBank/DDBJ databases">
        <title>A novel bacterium of genus Mangrovicoccus, isolated from South China Sea.</title>
        <authorList>
            <person name="Huang H."/>
            <person name="Mo K."/>
            <person name="Hu Y."/>
        </authorList>
    </citation>
    <scope>NUCLEOTIDE SEQUENCE</scope>
    <source>
        <strain evidence="21">HB182678</strain>
    </source>
</reference>
<dbReference type="FunFam" id="3.10.520.10:FF:000001">
    <property type="entry name" value="FAD:protein FMN transferase"/>
    <property type="match status" value="1"/>
</dbReference>
<dbReference type="PANTHER" id="PTHR30040">
    <property type="entry name" value="THIAMINE BIOSYNTHESIS LIPOPROTEIN APBE"/>
    <property type="match status" value="1"/>
</dbReference>
<evidence type="ECO:0000256" key="1">
    <source>
        <dbReference type="ARBA" id="ARBA00008282"/>
    </source>
</evidence>
<evidence type="ECO:0000256" key="9">
    <source>
        <dbReference type="ARBA" id="ARBA00022729"/>
    </source>
</evidence>
<evidence type="ECO:0000313" key="21">
    <source>
        <dbReference type="EMBL" id="MBE3637871.1"/>
    </source>
</evidence>
<dbReference type="RefSeq" id="WP_193180950.1">
    <property type="nucleotide sequence ID" value="NZ_JACVXA010000013.1"/>
</dbReference>
<evidence type="ECO:0000256" key="14">
    <source>
        <dbReference type="ARBA" id="ARBA00023288"/>
    </source>
</evidence>